<keyword evidence="6" id="KW-0132">Cell division</keyword>
<keyword evidence="6" id="KW-1003">Cell membrane</keyword>
<dbReference type="Proteomes" id="UP000313312">
    <property type="component" value="Unassembled WGS sequence"/>
</dbReference>
<name>A0A5C4TLD5_FRUSA</name>
<dbReference type="EMBL" id="QFCR01000001">
    <property type="protein sequence ID" value="TNK91157.1"/>
    <property type="molecule type" value="Genomic_DNA"/>
</dbReference>
<keyword evidence="4 6" id="KW-0472">Membrane</keyword>
<keyword evidence="1 6" id="KW-0812">Transmembrane</keyword>
<dbReference type="NCBIfam" id="NF003409">
    <property type="entry name" value="PRK04778.1-3"/>
    <property type="match status" value="1"/>
</dbReference>
<proteinExistence type="inferred from homology"/>
<evidence type="ECO:0000256" key="5">
    <source>
        <dbReference type="ARBA" id="ARBA00023210"/>
    </source>
</evidence>
<feature type="topological domain" description="Extracellular" evidence="6">
    <location>
        <begin position="1"/>
        <end position="3"/>
    </location>
</feature>
<evidence type="ECO:0000256" key="2">
    <source>
        <dbReference type="ARBA" id="ARBA00022989"/>
    </source>
</evidence>
<dbReference type="GO" id="GO:0000921">
    <property type="term" value="P:septin ring assembly"/>
    <property type="evidence" value="ECO:0007669"/>
    <property type="project" value="InterPro"/>
</dbReference>
<comment type="similarity">
    <text evidence="6">Belongs to the EzrA family.</text>
</comment>
<dbReference type="InterPro" id="IPR010379">
    <property type="entry name" value="EzrA"/>
</dbReference>
<keyword evidence="2 6" id="KW-1133">Transmembrane helix</keyword>
<comment type="subcellular location">
    <subcellularLocation>
        <location evidence="6">Cell membrane</location>
        <topology evidence="6">Single-pass membrane protein</topology>
    </subcellularLocation>
    <text evidence="6">Colocalized with FtsZ to the nascent septal site.</text>
</comment>
<keyword evidence="5 6" id="KW-0717">Septation</keyword>
<feature type="coiled-coil region" evidence="6">
    <location>
        <begin position="463"/>
        <end position="497"/>
    </location>
</feature>
<dbReference type="Pfam" id="PF06160">
    <property type="entry name" value="EzrA"/>
    <property type="match status" value="1"/>
</dbReference>
<evidence type="ECO:0000256" key="7">
    <source>
        <dbReference type="SAM" id="Phobius"/>
    </source>
</evidence>
<dbReference type="HAMAP" id="MF_00728">
    <property type="entry name" value="EzrA"/>
    <property type="match status" value="1"/>
</dbReference>
<protein>
    <recommendedName>
        <fullName evidence="6">Septation ring formation regulator EzrA</fullName>
    </recommendedName>
</protein>
<dbReference type="GO" id="GO:0005886">
    <property type="term" value="C:plasma membrane"/>
    <property type="evidence" value="ECO:0007669"/>
    <property type="project" value="UniProtKB-SubCell"/>
</dbReference>
<accession>A0A5C4TLD5</accession>
<keyword evidence="3 6" id="KW-0175">Coiled coil</keyword>
<dbReference type="GO" id="GO:0000917">
    <property type="term" value="P:division septum assembly"/>
    <property type="evidence" value="ECO:0007669"/>
    <property type="project" value="UniProtKB-KW"/>
</dbReference>
<dbReference type="GO" id="GO:0005940">
    <property type="term" value="C:septin ring"/>
    <property type="evidence" value="ECO:0007669"/>
    <property type="project" value="InterPro"/>
</dbReference>
<feature type="coiled-coil region" evidence="6">
    <location>
        <begin position="106"/>
        <end position="186"/>
    </location>
</feature>
<comment type="function">
    <text evidence="6">Negative regulator of FtsZ ring formation; modulates the frequency and position of FtsZ ring formation. Inhibits FtsZ ring formation at polar sites. Interacts either with FtsZ or with one of its binding partners to promote depolymerization.</text>
</comment>
<comment type="caution">
    <text evidence="8">The sequence shown here is derived from an EMBL/GenBank/DDBJ whole genome shotgun (WGS) entry which is preliminary data.</text>
</comment>
<evidence type="ECO:0000256" key="6">
    <source>
        <dbReference type="HAMAP-Rule" id="MF_00728"/>
    </source>
</evidence>
<evidence type="ECO:0000256" key="1">
    <source>
        <dbReference type="ARBA" id="ARBA00022692"/>
    </source>
</evidence>
<evidence type="ECO:0000256" key="3">
    <source>
        <dbReference type="ARBA" id="ARBA00023054"/>
    </source>
</evidence>
<evidence type="ECO:0000313" key="8">
    <source>
        <dbReference type="EMBL" id="TNK91157.1"/>
    </source>
</evidence>
<organism evidence="8 9">
    <name type="scientific">Fructilactobacillus sanfranciscensis</name>
    <name type="common">Lactobacillus sanfranciscensis</name>
    <dbReference type="NCBI Taxonomy" id="1625"/>
    <lineage>
        <taxon>Bacteria</taxon>
        <taxon>Bacillati</taxon>
        <taxon>Bacillota</taxon>
        <taxon>Bacilli</taxon>
        <taxon>Lactobacillales</taxon>
        <taxon>Lactobacillaceae</taxon>
        <taxon>Fructilactobacillus</taxon>
    </lineage>
</organism>
<gene>
    <name evidence="6" type="primary">ezrA</name>
    <name evidence="8" type="ORF">DID87_00290</name>
</gene>
<keyword evidence="6" id="KW-0131">Cell cycle</keyword>
<feature type="transmembrane region" description="Helical" evidence="7">
    <location>
        <begin position="6"/>
        <end position="23"/>
    </location>
</feature>
<sequence length="571" mass="65363">MLNALIGIVVIIVIIYISIVAYQKHLLKLAKKMETETKHFESLKLEDEFNQLKQIGLIGDSLDKINAAETKFNKIIKEDLPQLNSILMSVENSSNSFNILKTRDSSDEAQNLLEKIATELDDVEETLNKTFKLAKEHRAAVSDLENRYKSLRKILLTKNGDFGPALDALEERLSSIEETFDDFSNLTKQGDHANAEKILVDLNHATVNLEDMVKTIPALYQENHVKFDNQLNEITEAYQKMRSEGFAFEDDDFEISLKELRQSVNDNIINIEHLDIEFVKDQDSQINKRINDLYEKMEVQINARKKVDKSIKQIGKFIEHAYYQNKALSDELEQLSHNYSLEHGEIQITQQLGSKINSIGKQHETDLNSINDGNAIYTRIAKNLETFKTELTTIEKKQMALNDSISEFSAEEKKAHQILNDLNAELHAIQRKIENLNLPGISDDYVDYFGVVADEINHLSSTMNKVKISMDDVQKQLEQIKSDRDTLQEKTDDLIDQSILAEQVMQYANRYVGNAPEIDVALAKAKDFFDHKFRYADSLATIANAVDKVEPGAYQKIEDRYYDNKAKSTKK</sequence>
<evidence type="ECO:0000256" key="4">
    <source>
        <dbReference type="ARBA" id="ARBA00023136"/>
    </source>
</evidence>
<reference evidence="8 9" key="1">
    <citation type="submission" date="2018-05" db="EMBL/GenBank/DDBJ databases">
        <title>Lactobacillus sanfranciscensis Ah4 draft denome sequence.</title>
        <authorList>
            <person name="Zhang G."/>
        </authorList>
    </citation>
    <scope>NUCLEOTIDE SEQUENCE [LARGE SCALE GENOMIC DNA]</scope>
    <source>
        <strain evidence="8 9">Ah4</strain>
    </source>
</reference>
<dbReference type="AlphaFoldDB" id="A0A5C4TLD5"/>
<dbReference type="RefSeq" id="WP_139570997.1">
    <property type="nucleotide sequence ID" value="NZ_CAUOSB010000001.1"/>
</dbReference>
<evidence type="ECO:0000313" key="9">
    <source>
        <dbReference type="Proteomes" id="UP000313312"/>
    </source>
</evidence>
<feature type="topological domain" description="Cytoplasmic" evidence="6">
    <location>
        <begin position="23"/>
        <end position="571"/>
    </location>
</feature>